<dbReference type="SMART" id="SM01001">
    <property type="entry name" value="AIRC"/>
    <property type="match status" value="1"/>
</dbReference>
<evidence type="ECO:0000256" key="1">
    <source>
        <dbReference type="ARBA" id="ARBA00022755"/>
    </source>
</evidence>
<dbReference type="InterPro" id="IPR024694">
    <property type="entry name" value="PurE_prokaryotes"/>
</dbReference>
<dbReference type="PANTHER" id="PTHR23046">
    <property type="entry name" value="PHOSPHORIBOSYLAMINOIMIDAZOLE CARBOXYLASE CATALYTIC SUBUNIT"/>
    <property type="match status" value="1"/>
</dbReference>
<dbReference type="EC" id="5.4.99.18" evidence="3 4"/>
<dbReference type="AlphaFoldDB" id="A0A7Z0GJB7"/>
<comment type="catalytic activity">
    <reaction evidence="3 4">
        <text>5-carboxyamino-1-(5-phospho-D-ribosyl)imidazole + H(+) = 5-amino-1-(5-phospho-D-ribosyl)imidazole-4-carboxylate</text>
        <dbReference type="Rhea" id="RHEA:13193"/>
        <dbReference type="ChEBI" id="CHEBI:15378"/>
        <dbReference type="ChEBI" id="CHEBI:58730"/>
        <dbReference type="ChEBI" id="CHEBI:77657"/>
        <dbReference type="EC" id="5.4.99.18"/>
    </reaction>
</comment>
<dbReference type="PANTHER" id="PTHR23046:SF2">
    <property type="entry name" value="PHOSPHORIBOSYLAMINOIMIDAZOLE CARBOXYLASE"/>
    <property type="match status" value="1"/>
</dbReference>
<dbReference type="InterPro" id="IPR000031">
    <property type="entry name" value="PurE_dom"/>
</dbReference>
<feature type="region of interest" description="Disordered" evidence="6">
    <location>
        <begin position="165"/>
        <end position="184"/>
    </location>
</feature>
<dbReference type="SUPFAM" id="SSF52255">
    <property type="entry name" value="N5-CAIR mutase (phosphoribosylaminoimidazole carboxylase, PurE)"/>
    <property type="match status" value="1"/>
</dbReference>
<evidence type="ECO:0000256" key="3">
    <source>
        <dbReference type="HAMAP-Rule" id="MF_01929"/>
    </source>
</evidence>
<accession>A0A7Z0GJB7</accession>
<name>A0A7Z0GJB7_9MICC</name>
<proteinExistence type="inferred from homology"/>
<feature type="domain" description="PurE" evidence="7">
    <location>
        <begin position="7"/>
        <end position="156"/>
    </location>
</feature>
<dbReference type="UniPathway" id="UPA00074">
    <property type="reaction ID" value="UER00943"/>
</dbReference>
<evidence type="ECO:0000259" key="7">
    <source>
        <dbReference type="SMART" id="SM01001"/>
    </source>
</evidence>
<evidence type="ECO:0000313" key="9">
    <source>
        <dbReference type="Proteomes" id="UP000535437"/>
    </source>
</evidence>
<reference evidence="8 9" key="1">
    <citation type="submission" date="2020-07" db="EMBL/GenBank/DDBJ databases">
        <title>Sequencing the genomes of 1000 actinobacteria strains.</title>
        <authorList>
            <person name="Klenk H.-P."/>
        </authorList>
    </citation>
    <scope>NUCLEOTIDE SEQUENCE [LARGE SCALE GENOMIC DNA]</scope>
    <source>
        <strain evidence="8 9">DSM 15475</strain>
    </source>
</reference>
<dbReference type="NCBIfam" id="TIGR01162">
    <property type="entry name" value="purE"/>
    <property type="match status" value="1"/>
</dbReference>
<dbReference type="InterPro" id="IPR033747">
    <property type="entry name" value="PurE_ClassI"/>
</dbReference>
<organism evidence="8 9">
    <name type="scientific">Nesterenkonia xinjiangensis</name>
    <dbReference type="NCBI Taxonomy" id="225327"/>
    <lineage>
        <taxon>Bacteria</taxon>
        <taxon>Bacillati</taxon>
        <taxon>Actinomycetota</taxon>
        <taxon>Actinomycetes</taxon>
        <taxon>Micrococcales</taxon>
        <taxon>Micrococcaceae</taxon>
        <taxon>Nesterenkonia</taxon>
    </lineage>
</organism>
<keyword evidence="1 3" id="KW-0658">Purine biosynthesis</keyword>
<dbReference type="HAMAP" id="MF_01929">
    <property type="entry name" value="PurE_classI"/>
    <property type="match status" value="1"/>
</dbReference>
<dbReference type="PIRSF" id="PIRSF001338">
    <property type="entry name" value="AIR_carboxylase"/>
    <property type="match status" value="1"/>
</dbReference>
<evidence type="ECO:0000256" key="5">
    <source>
        <dbReference type="PIRSR" id="PIRSR001338-1"/>
    </source>
</evidence>
<evidence type="ECO:0000256" key="6">
    <source>
        <dbReference type="SAM" id="MobiDB-lite"/>
    </source>
</evidence>
<keyword evidence="2 3" id="KW-0413">Isomerase</keyword>
<dbReference type="Gene3D" id="3.40.50.1970">
    <property type="match status" value="1"/>
</dbReference>
<evidence type="ECO:0000313" key="8">
    <source>
        <dbReference type="EMBL" id="NYJ77042.1"/>
    </source>
</evidence>
<evidence type="ECO:0000256" key="2">
    <source>
        <dbReference type="ARBA" id="ARBA00023235"/>
    </source>
</evidence>
<comment type="similarity">
    <text evidence="3">Belongs to the AIR carboxylase family. Class I subfamily.</text>
</comment>
<dbReference type="Pfam" id="PF00731">
    <property type="entry name" value="AIRC"/>
    <property type="match status" value="1"/>
</dbReference>
<feature type="binding site" evidence="3 5">
    <location>
        <position position="18"/>
    </location>
    <ligand>
        <name>substrate</name>
    </ligand>
</feature>
<dbReference type="Proteomes" id="UP000535437">
    <property type="component" value="Unassembled WGS sequence"/>
</dbReference>
<protein>
    <recommendedName>
        <fullName evidence="3 4">N5-carboxyaminoimidazole ribonucleotide mutase</fullName>
        <shortName evidence="3 4">N5-CAIR mutase</shortName>
        <ecNumber evidence="3 4">5.4.99.18</ecNumber>
    </recommendedName>
    <alternativeName>
        <fullName evidence="3">5-(carboxyamino)imidazole ribonucleotide mutase</fullName>
    </alternativeName>
</protein>
<dbReference type="EMBL" id="JACCFY010000001">
    <property type="protein sequence ID" value="NYJ77042.1"/>
    <property type="molecule type" value="Genomic_DNA"/>
</dbReference>
<dbReference type="RefSeq" id="WP_179540579.1">
    <property type="nucleotide sequence ID" value="NZ_BAAALL010000004.1"/>
</dbReference>
<keyword evidence="9" id="KW-1185">Reference proteome</keyword>
<sequence length="184" mass="19079">MADDSSPLVGLVMGSNSDWPTMKAAAAALDEFGIPFEADVVSAHRMAEEMIDYGRTAHDRGLRVIIAGAGGAAHLPGMLASVTPLPVIGVPVALRHLDGMDSLLSIVQMPAGVPVATVSIGGARNAGLLAVRTLASGDGDLAARLREQLVEFAADLSAQAHAKGASLREEAAELPTYRRRHTHS</sequence>
<feature type="binding site" evidence="3 5">
    <location>
        <position position="15"/>
    </location>
    <ligand>
        <name>substrate</name>
    </ligand>
</feature>
<comment type="pathway">
    <text evidence="3 4">Purine metabolism; IMP biosynthesis via de novo pathway; 5-amino-1-(5-phospho-D-ribosyl)imidazole-4-carboxylate from 5-amino-1-(5-phospho-D-ribosyl)imidazole (N5-CAIR route): step 2/2.</text>
</comment>
<comment type="function">
    <text evidence="3 4">Catalyzes the conversion of N5-carboxyaminoimidazole ribonucleotide (N5-CAIR) to 4-carboxy-5-aminoimidazole ribonucleotide (CAIR).</text>
</comment>
<comment type="caution">
    <text evidence="8">The sequence shown here is derived from an EMBL/GenBank/DDBJ whole genome shotgun (WGS) entry which is preliminary data.</text>
</comment>
<dbReference type="GO" id="GO:0034023">
    <property type="term" value="F:5-(carboxyamino)imidazole ribonucleotide mutase activity"/>
    <property type="evidence" value="ECO:0007669"/>
    <property type="project" value="UniProtKB-UniRule"/>
</dbReference>
<gene>
    <name evidence="3" type="primary">purE</name>
    <name evidence="8" type="ORF">HNR09_000453</name>
</gene>
<feature type="binding site" evidence="3 5">
    <location>
        <position position="45"/>
    </location>
    <ligand>
        <name>substrate</name>
    </ligand>
</feature>
<dbReference type="GO" id="GO:0006189">
    <property type="term" value="P:'de novo' IMP biosynthetic process"/>
    <property type="evidence" value="ECO:0007669"/>
    <property type="project" value="UniProtKB-UniRule"/>
</dbReference>
<evidence type="ECO:0000256" key="4">
    <source>
        <dbReference type="PIRNR" id="PIRNR001338"/>
    </source>
</evidence>